<evidence type="ECO:0000256" key="3">
    <source>
        <dbReference type="ARBA" id="ARBA00022692"/>
    </source>
</evidence>
<dbReference type="Proteomes" id="UP000671910">
    <property type="component" value="Chromosome"/>
</dbReference>
<comment type="subcellular location">
    <subcellularLocation>
        <location evidence="1">Cell membrane</location>
        <topology evidence="1">Multi-pass membrane protein</topology>
    </subcellularLocation>
</comment>
<dbReference type="KEGG" id="ebz:J7S26_04735"/>
<feature type="transmembrane region" description="Helical" evidence="6">
    <location>
        <begin position="387"/>
        <end position="406"/>
    </location>
</feature>
<dbReference type="PANTHER" id="PTHR30250:SF11">
    <property type="entry name" value="O-ANTIGEN TRANSPORTER-RELATED"/>
    <property type="match status" value="1"/>
</dbReference>
<evidence type="ECO:0000256" key="5">
    <source>
        <dbReference type="ARBA" id="ARBA00023136"/>
    </source>
</evidence>
<feature type="transmembrane region" description="Helical" evidence="6">
    <location>
        <begin position="86"/>
        <end position="106"/>
    </location>
</feature>
<feature type="transmembrane region" description="Helical" evidence="6">
    <location>
        <begin position="21"/>
        <end position="40"/>
    </location>
</feature>
<feature type="transmembrane region" description="Helical" evidence="6">
    <location>
        <begin position="243"/>
        <end position="267"/>
    </location>
</feature>
<dbReference type="AlphaFoldDB" id="A0A9E6STU4"/>
<evidence type="ECO:0000256" key="4">
    <source>
        <dbReference type="ARBA" id="ARBA00022989"/>
    </source>
</evidence>
<gene>
    <name evidence="7" type="ORF">J7S26_04735</name>
</gene>
<evidence type="ECO:0000256" key="6">
    <source>
        <dbReference type="SAM" id="Phobius"/>
    </source>
</evidence>
<keyword evidence="3 6" id="KW-0812">Transmembrane</keyword>
<feature type="transmembrane region" description="Helical" evidence="6">
    <location>
        <begin position="326"/>
        <end position="346"/>
    </location>
</feature>
<dbReference type="GO" id="GO:0005886">
    <property type="term" value="C:plasma membrane"/>
    <property type="evidence" value="ECO:0007669"/>
    <property type="project" value="UniProtKB-SubCell"/>
</dbReference>
<protein>
    <submittedName>
        <fullName evidence="7">Polysaccharide biosynthesis protein</fullName>
    </submittedName>
</protein>
<accession>A0A9E6STU4</accession>
<dbReference type="InterPro" id="IPR050833">
    <property type="entry name" value="Poly_Biosynth_Transport"/>
</dbReference>
<keyword evidence="4 6" id="KW-1133">Transmembrane helix</keyword>
<name>A0A9E6STU4_9ACTN</name>
<reference evidence="7" key="1">
    <citation type="submission" date="2021-04" db="EMBL/GenBank/DDBJ databases">
        <title>Novel species in family Eggerthellaceae.</title>
        <authorList>
            <person name="Zhang G."/>
        </authorList>
    </citation>
    <scope>NUCLEOTIDE SEQUENCE</scope>
    <source>
        <strain evidence="7">Zg-886</strain>
    </source>
</reference>
<sequence length="427" mass="45910">MEPTTEPKPLSLKANMLWNSTGSITYLAFQWLLSVVVVRLSDNYDAAGVLALALSVYNIFSPIAVYRMYTYQVSDVNRENTVGEYLTFRVVTTTAALAICMAYSAVTCAPSTLLAIFLFFLTKGLSLLIDVLHGQDQLSGRMDYIGKSLMLQGAGTFAAFCATFSLTRNLEAAFAAMAAATLLVGLVFDAPRTRRFGAIRWGIAPKKALHLLGYCLPIVIATIACSATVSVPRQMLAWMDGEAALGIYSSVAAPVAIIQMGATYLYNPLLTNISKLYANRDASGLRRLYLTIAAGIALIGVFCALAFEIVGPWVLELLFGPSISDYTYLLLPVIANAILCAFTWFANDVLVALRCFKGSFIGNVLSASISAAVAYFCITTWGMNGVSFASIIAFLPSALIMGAFFFKLVAKPAPKEDDASPCDSQPS</sequence>
<keyword evidence="5 6" id="KW-0472">Membrane</keyword>
<feature type="transmembrane region" description="Helical" evidence="6">
    <location>
        <begin position="46"/>
        <end position="66"/>
    </location>
</feature>
<proteinExistence type="predicted"/>
<evidence type="ECO:0000256" key="1">
    <source>
        <dbReference type="ARBA" id="ARBA00004651"/>
    </source>
</evidence>
<feature type="transmembrane region" description="Helical" evidence="6">
    <location>
        <begin position="358"/>
        <end position="381"/>
    </location>
</feature>
<organism evidence="7 8">
    <name type="scientific">Xiamenia xianingshaonis</name>
    <dbReference type="NCBI Taxonomy" id="2682776"/>
    <lineage>
        <taxon>Bacteria</taxon>
        <taxon>Bacillati</taxon>
        <taxon>Actinomycetota</taxon>
        <taxon>Coriobacteriia</taxon>
        <taxon>Eggerthellales</taxon>
        <taxon>Eggerthellaceae</taxon>
        <taxon>Xiamenia</taxon>
    </lineage>
</organism>
<dbReference type="PANTHER" id="PTHR30250">
    <property type="entry name" value="PST FAMILY PREDICTED COLANIC ACID TRANSPORTER"/>
    <property type="match status" value="1"/>
</dbReference>
<dbReference type="EMBL" id="CP072829">
    <property type="protein sequence ID" value="QTU83709.1"/>
    <property type="molecule type" value="Genomic_DNA"/>
</dbReference>
<feature type="transmembrane region" description="Helical" evidence="6">
    <location>
        <begin position="112"/>
        <end position="132"/>
    </location>
</feature>
<feature type="transmembrane region" description="Helical" evidence="6">
    <location>
        <begin position="211"/>
        <end position="231"/>
    </location>
</feature>
<evidence type="ECO:0000313" key="7">
    <source>
        <dbReference type="EMBL" id="QTU83709.1"/>
    </source>
</evidence>
<feature type="transmembrane region" description="Helical" evidence="6">
    <location>
        <begin position="288"/>
        <end position="314"/>
    </location>
</feature>
<evidence type="ECO:0000256" key="2">
    <source>
        <dbReference type="ARBA" id="ARBA00022475"/>
    </source>
</evidence>
<keyword evidence="2" id="KW-1003">Cell membrane</keyword>
<dbReference type="RefSeq" id="WP_261428283.1">
    <property type="nucleotide sequence ID" value="NZ_CP072829.1"/>
</dbReference>
<evidence type="ECO:0000313" key="8">
    <source>
        <dbReference type="Proteomes" id="UP000671910"/>
    </source>
</evidence>
<feature type="transmembrane region" description="Helical" evidence="6">
    <location>
        <begin position="172"/>
        <end position="190"/>
    </location>
</feature>